<feature type="domain" description="Clip" evidence="14">
    <location>
        <begin position="359"/>
        <end position="407"/>
    </location>
</feature>
<dbReference type="SMART" id="SM00680">
    <property type="entry name" value="CLIP"/>
    <property type="match status" value="2"/>
</dbReference>
<dbReference type="InterPro" id="IPR001254">
    <property type="entry name" value="Trypsin_dom"/>
</dbReference>
<comment type="subcellular location">
    <subcellularLocation>
        <location evidence="1">Secreted</location>
    </subcellularLocation>
</comment>
<dbReference type="PANTHER" id="PTHR24260">
    <property type="match status" value="1"/>
</dbReference>
<keyword evidence="4" id="KW-0645">Protease</keyword>
<dbReference type="InterPro" id="IPR043504">
    <property type="entry name" value="Peptidase_S1_PA_chymotrypsin"/>
</dbReference>
<dbReference type="GO" id="GO:0006508">
    <property type="term" value="P:proteolysis"/>
    <property type="evidence" value="ECO:0007669"/>
    <property type="project" value="UniProtKB-KW"/>
</dbReference>
<organism evidence="15">
    <name type="scientific">Culicoides sonorensis</name>
    <name type="common">Biting midge</name>
    <dbReference type="NCBI Taxonomy" id="179676"/>
    <lineage>
        <taxon>Eukaryota</taxon>
        <taxon>Metazoa</taxon>
        <taxon>Ecdysozoa</taxon>
        <taxon>Arthropoda</taxon>
        <taxon>Hexapoda</taxon>
        <taxon>Insecta</taxon>
        <taxon>Pterygota</taxon>
        <taxon>Neoptera</taxon>
        <taxon>Endopterygota</taxon>
        <taxon>Diptera</taxon>
        <taxon>Nematocera</taxon>
        <taxon>Chironomoidea</taxon>
        <taxon>Ceratopogonidae</taxon>
        <taxon>Ceratopogoninae</taxon>
        <taxon>Culicoides</taxon>
        <taxon>Monoculicoides</taxon>
    </lineage>
</organism>
<dbReference type="EMBL" id="UFQT01000523">
    <property type="protein sequence ID" value="SSX24943.1"/>
    <property type="molecule type" value="Genomic_DNA"/>
</dbReference>
<feature type="chain" id="PRO_5016338130" evidence="12">
    <location>
        <begin position="20"/>
        <end position="1285"/>
    </location>
</feature>
<dbReference type="Pfam" id="PF00089">
    <property type="entry name" value="Trypsin"/>
    <property type="match status" value="4"/>
</dbReference>
<comment type="similarity">
    <text evidence="11">Belongs to the peptidase S1 family. CLIP subfamily.</text>
</comment>
<sequence length="1285" mass="145781">MNGITFLINLTIIFNKVSGKLYPADESPTSSDLSLPNEWSSVKDCPVRYYEQGRSGLAGPVAGQDAYEREFAHMAAIGWTDENGQIEWNCGGSLISENYILTAGHCLSYKGKAPDVARMGDLNLESDADNQFAQQISIEKVIPHPLYTARFRYNDIALLKLNKVMTRRNTDNIFLIKLITNHPNYVSNRIDNDISLIELENEVTFFEDGRPACMYSRDEIPDHIELELLGLGYRQSLSIFPAFVYNENPTKELVLSRSRPINNTLCSKFYELDGIQLNEERQICYGNIDYYLVPDTCQIALGAPLEREFWTTDRYHPFIIGLPMHGNDCGFGFPVIATKISHYIDWIDSVIFKNNPQDSCILPNGIKSACKRASACPHLVQQIKEGKSKLMDYLCRFDDNRDPLVCCPEIKRINQKYDFESCPQKNLELRRRWNENKKLFQLNDEYAHLTLIGYEATKEWHCRGNLITDKHVLSSSECVNSESKYDAVALGNVDKVLYRIQNTVTNENFLALITLESGVSFSKNIIPICLWLDKDRIPFNGNSIVSKVNETLLTERVRPHRSSECQGYGNSIKNDDKSCISFPLDSICTSPGTGIQAIKNESGIIVPYLVGQLYDVNKIYCPNNDDDELFYQFSKIAYNKSIAFLINFTIIFCNVSAKLYPAYERATSSDLSLPNEWSSVRDCPVRYYEQGHSGIVAPVAGQDAYEREFAHMAAIGWTDEDGQIEWNCGGSLISENYILTAGHCLSFKGKAPDVARMGDLNLQSDADDKYAQQISIEKVIPHPLYKARFRYNDIALLKLNKIMTSGDSDNIFQAHQITFHPNFVSSGVDNDVSLIELKNEVAFSDDVRPACFYSRDEIPDHVELGLLGLGYRQSLSIFSSLAYNENPSKELVISRSSPINNTFCSKFYELDGIQLNRERQVCYGNIDYYLIPDACEIALGAPLLREFWTTDRYHSFIVGLPMHGNDCGFGFPVIATKISHYIDWIDSVIFKNTPQNSCILPNGVKSTCQRASACPHLVQQIKEGKSKLMDYICRFDDNRDPLVCCPDIKTTNQKYDFASCPQKNLQLRRRWNENKELNQLDDEYAHLALIGYEATQEWHCRGNLITDKHVLSSSECVNSDSNYDAVALGNVEKILFRIQKTMTNENFLSLITLDSSVSFSKNIIPICIWLDKDRIPFTRNSIVSKVNEPLFAESVRPHPSLECQGYSNSIKTVEKSCISFFRESICTSPGTGIQAMKNESGIIVPYLVGQLYDVNKINCPNDDDDELFYQFTKIAYNVDWILDNI</sequence>
<dbReference type="PANTHER" id="PTHR24260:SF147">
    <property type="entry name" value="EG:BACR7A4.3 PROTEIN-RELATED"/>
    <property type="match status" value="1"/>
</dbReference>
<evidence type="ECO:0000256" key="1">
    <source>
        <dbReference type="ARBA" id="ARBA00004613"/>
    </source>
</evidence>
<evidence type="ECO:0000256" key="6">
    <source>
        <dbReference type="ARBA" id="ARBA00022801"/>
    </source>
</evidence>
<evidence type="ECO:0000256" key="5">
    <source>
        <dbReference type="ARBA" id="ARBA00022729"/>
    </source>
</evidence>
<dbReference type="Gene3D" id="2.40.10.10">
    <property type="entry name" value="Trypsin-like serine proteases"/>
    <property type="match status" value="7"/>
</dbReference>
<proteinExistence type="inferred from homology"/>
<dbReference type="InterPro" id="IPR051333">
    <property type="entry name" value="CLIP_Serine_Protease"/>
</dbReference>
<protein>
    <submittedName>
        <fullName evidence="15">CSON011747 protein</fullName>
    </submittedName>
</protein>
<keyword evidence="10" id="KW-0325">Glycoprotein</keyword>
<dbReference type="InterPro" id="IPR009003">
    <property type="entry name" value="Peptidase_S1_PA"/>
</dbReference>
<dbReference type="SUPFAM" id="SSF50494">
    <property type="entry name" value="Trypsin-like serine proteases"/>
    <property type="match status" value="6"/>
</dbReference>
<keyword evidence="8" id="KW-0391">Immunity</keyword>
<evidence type="ECO:0000259" key="13">
    <source>
        <dbReference type="PROSITE" id="PS50240"/>
    </source>
</evidence>
<dbReference type="PRINTS" id="PR00722">
    <property type="entry name" value="CHYMOTRYPSIN"/>
</dbReference>
<evidence type="ECO:0000256" key="4">
    <source>
        <dbReference type="ARBA" id="ARBA00022670"/>
    </source>
</evidence>
<dbReference type="PROSITE" id="PS50240">
    <property type="entry name" value="TRYPSIN_DOM"/>
    <property type="match status" value="2"/>
</dbReference>
<accession>A0A336M7X5</accession>
<evidence type="ECO:0000313" key="15">
    <source>
        <dbReference type="EMBL" id="SSX24943.1"/>
    </source>
</evidence>
<evidence type="ECO:0000259" key="14">
    <source>
        <dbReference type="PROSITE" id="PS51888"/>
    </source>
</evidence>
<evidence type="ECO:0000256" key="11">
    <source>
        <dbReference type="ARBA" id="ARBA00024195"/>
    </source>
</evidence>
<dbReference type="SMART" id="SM00020">
    <property type="entry name" value="Tryp_SPc"/>
    <property type="match status" value="2"/>
</dbReference>
<dbReference type="GO" id="GO:0045087">
    <property type="term" value="P:innate immune response"/>
    <property type="evidence" value="ECO:0007669"/>
    <property type="project" value="UniProtKB-KW"/>
</dbReference>
<gene>
    <name evidence="15" type="primary">CSON011747</name>
</gene>
<name>A0A336M7X5_CULSO</name>
<keyword evidence="2" id="KW-0964">Secreted</keyword>
<dbReference type="PROSITE" id="PS00134">
    <property type="entry name" value="TRYPSIN_HIS"/>
    <property type="match status" value="2"/>
</dbReference>
<keyword evidence="5 12" id="KW-0732">Signal</keyword>
<dbReference type="GO" id="GO:0004252">
    <property type="term" value="F:serine-type endopeptidase activity"/>
    <property type="evidence" value="ECO:0007669"/>
    <property type="project" value="InterPro"/>
</dbReference>
<evidence type="ECO:0000256" key="12">
    <source>
        <dbReference type="SAM" id="SignalP"/>
    </source>
</evidence>
<feature type="domain" description="Clip" evidence="14">
    <location>
        <begin position="997"/>
        <end position="1045"/>
    </location>
</feature>
<dbReference type="VEuPathDB" id="VectorBase:CSON011747"/>
<feature type="signal peptide" evidence="12">
    <location>
        <begin position="1"/>
        <end position="19"/>
    </location>
</feature>
<dbReference type="FunFam" id="2.40.10.10:FF:000028">
    <property type="entry name" value="Serine protease easter"/>
    <property type="match status" value="2"/>
</dbReference>
<dbReference type="PROSITE" id="PS51888">
    <property type="entry name" value="CLIP"/>
    <property type="match status" value="2"/>
</dbReference>
<evidence type="ECO:0000256" key="8">
    <source>
        <dbReference type="ARBA" id="ARBA00022859"/>
    </source>
</evidence>
<keyword evidence="7" id="KW-0720">Serine protease</keyword>
<evidence type="ECO:0000256" key="9">
    <source>
        <dbReference type="ARBA" id="ARBA00023157"/>
    </source>
</evidence>
<dbReference type="InterPro" id="IPR001314">
    <property type="entry name" value="Peptidase_S1A"/>
</dbReference>
<evidence type="ECO:0000256" key="10">
    <source>
        <dbReference type="ARBA" id="ARBA00023180"/>
    </source>
</evidence>
<dbReference type="GO" id="GO:0005576">
    <property type="term" value="C:extracellular region"/>
    <property type="evidence" value="ECO:0007669"/>
    <property type="project" value="UniProtKB-SubCell"/>
</dbReference>
<feature type="domain" description="Peptidase S1" evidence="13">
    <location>
        <begin position="698"/>
        <end position="990"/>
    </location>
</feature>
<keyword evidence="3" id="KW-0399">Innate immunity</keyword>
<dbReference type="InterPro" id="IPR038565">
    <property type="entry name" value="CLIP_sf"/>
</dbReference>
<feature type="domain" description="Peptidase S1" evidence="13">
    <location>
        <begin position="60"/>
        <end position="352"/>
    </location>
</feature>
<evidence type="ECO:0000256" key="2">
    <source>
        <dbReference type="ARBA" id="ARBA00022525"/>
    </source>
</evidence>
<reference evidence="15" key="1">
    <citation type="submission" date="2018-07" db="EMBL/GenBank/DDBJ databases">
        <authorList>
            <person name="Quirk P.G."/>
            <person name="Krulwich T.A."/>
        </authorList>
    </citation>
    <scope>NUCLEOTIDE SEQUENCE</scope>
</reference>
<keyword evidence="6" id="KW-0378">Hydrolase</keyword>
<evidence type="ECO:0000256" key="3">
    <source>
        <dbReference type="ARBA" id="ARBA00022588"/>
    </source>
</evidence>
<keyword evidence="9" id="KW-1015">Disulfide bond</keyword>
<dbReference type="InterPro" id="IPR022700">
    <property type="entry name" value="CLIP"/>
</dbReference>
<dbReference type="Gene3D" id="3.30.1640.30">
    <property type="match status" value="2"/>
</dbReference>
<evidence type="ECO:0000256" key="7">
    <source>
        <dbReference type="ARBA" id="ARBA00022825"/>
    </source>
</evidence>
<dbReference type="InterPro" id="IPR018114">
    <property type="entry name" value="TRYPSIN_HIS"/>
</dbReference>